<dbReference type="EMBL" id="CP011266">
    <property type="protein sequence ID" value="ALT69057.1"/>
    <property type="molecule type" value="Genomic_DNA"/>
</dbReference>
<keyword evidence="1" id="KW-0812">Transmembrane</keyword>
<evidence type="ECO:0000313" key="2">
    <source>
        <dbReference type="EMBL" id="ALT69057.1"/>
    </source>
</evidence>
<gene>
    <name evidence="2" type="ORF">sm9_1276</name>
</gene>
<dbReference type="SUPFAM" id="SSF57884">
    <property type="entry name" value="Ada DNA repair protein, N-terminal domain (N-Ada 10)"/>
    <property type="match status" value="1"/>
</dbReference>
<evidence type="ECO:0008006" key="4">
    <source>
        <dbReference type="Google" id="ProtNLM"/>
    </source>
</evidence>
<organism evidence="2 3">
    <name type="scientific">Methanobrevibacter millerae</name>
    <dbReference type="NCBI Taxonomy" id="230361"/>
    <lineage>
        <taxon>Archaea</taxon>
        <taxon>Methanobacteriati</taxon>
        <taxon>Methanobacteriota</taxon>
        <taxon>Methanomada group</taxon>
        <taxon>Methanobacteria</taxon>
        <taxon>Methanobacteriales</taxon>
        <taxon>Methanobacteriaceae</taxon>
        <taxon>Methanobrevibacter</taxon>
    </lineage>
</organism>
<name>A0A0U3EBS4_9EURY</name>
<keyword evidence="1" id="KW-1133">Transmembrane helix</keyword>
<accession>A0A0U3EBS4</accession>
<proteinExistence type="predicted"/>
<dbReference type="OrthoDB" id="78312at2157"/>
<keyword evidence="3" id="KW-1185">Reference proteome</keyword>
<dbReference type="InterPro" id="IPR035451">
    <property type="entry name" value="Ada-like_dom_sf"/>
</dbReference>
<dbReference type="RefSeq" id="WP_157064691.1">
    <property type="nucleotide sequence ID" value="NZ_CP011266.1"/>
</dbReference>
<sequence>MDIRYCRMCGAKVDENDDVCPRCGVKVTSPKTMKKKSSSKRNRIISFVIFAVLVLVVINLAFTFFPQLNEGIFPDSNSNRKIDSDFINDFMNNSSSNSKNYIPVNSSDDSNSSDVALIGNAESKRFHRSDCYLISQIQDSNRVYFSSHDSAVSSGYTPCGDCNP</sequence>
<keyword evidence="1" id="KW-0472">Membrane</keyword>
<feature type="transmembrane region" description="Helical" evidence="1">
    <location>
        <begin position="44"/>
        <end position="65"/>
    </location>
</feature>
<dbReference type="GeneID" id="26736228"/>
<reference evidence="2 3" key="1">
    <citation type="submission" date="2015-04" db="EMBL/GenBank/DDBJ databases">
        <title>The complete genome sequence of the rumen methanogen Methanobrevibacter millerae SM9.</title>
        <authorList>
            <person name="Leahy S.C."/>
            <person name="Kelly W.J."/>
            <person name="Pacheco D.M."/>
            <person name="Li D."/>
            <person name="Altermann E."/>
            <person name="Attwood G.T."/>
        </authorList>
    </citation>
    <scope>NUCLEOTIDE SEQUENCE [LARGE SCALE GENOMIC DNA]</scope>
    <source>
        <strain evidence="2 3">SM9</strain>
    </source>
</reference>
<evidence type="ECO:0000256" key="1">
    <source>
        <dbReference type="SAM" id="Phobius"/>
    </source>
</evidence>
<dbReference type="Gene3D" id="3.40.10.10">
    <property type="entry name" value="DNA Methylphosphotriester Repair Domain"/>
    <property type="match status" value="1"/>
</dbReference>
<evidence type="ECO:0000313" key="3">
    <source>
        <dbReference type="Proteomes" id="UP000067738"/>
    </source>
</evidence>
<dbReference type="PATRIC" id="fig|230361.4.peg.1320"/>
<dbReference type="KEGG" id="mmil:sm9_1276"/>
<protein>
    <recommendedName>
        <fullName evidence="4">Metal binding domain of Ada</fullName>
    </recommendedName>
</protein>
<dbReference type="Proteomes" id="UP000067738">
    <property type="component" value="Chromosome"/>
</dbReference>
<dbReference type="AlphaFoldDB" id="A0A0U3EBS4"/>